<dbReference type="OrthoDB" id="414047at2759"/>
<dbReference type="Gene3D" id="3.40.50.720">
    <property type="entry name" value="NAD(P)-binding Rossmann-like Domain"/>
    <property type="match status" value="1"/>
</dbReference>
<keyword evidence="4 9" id="KW-1133">Transmembrane helix</keyword>
<dbReference type="GO" id="GO:0034220">
    <property type="term" value="P:monoatomic ion transmembrane transport"/>
    <property type="evidence" value="ECO:0007669"/>
    <property type="project" value="UniProtKB-KW"/>
</dbReference>
<dbReference type="InterPro" id="IPR010420">
    <property type="entry name" value="CASTOR/POLLUX/SYM8_dom"/>
</dbReference>
<organism evidence="11 12">
    <name type="scientific">Gossypium barbadense</name>
    <name type="common">Sea Island cotton</name>
    <name type="synonym">Hibiscus barbadensis</name>
    <dbReference type="NCBI Taxonomy" id="3634"/>
    <lineage>
        <taxon>Eukaryota</taxon>
        <taxon>Viridiplantae</taxon>
        <taxon>Streptophyta</taxon>
        <taxon>Embryophyta</taxon>
        <taxon>Tracheophyta</taxon>
        <taxon>Spermatophyta</taxon>
        <taxon>Magnoliopsida</taxon>
        <taxon>eudicotyledons</taxon>
        <taxon>Gunneridae</taxon>
        <taxon>Pentapetalae</taxon>
        <taxon>rosids</taxon>
        <taxon>malvids</taxon>
        <taxon>Malvales</taxon>
        <taxon>Malvaceae</taxon>
        <taxon>Malvoideae</taxon>
        <taxon>Gossypium</taxon>
    </lineage>
</organism>
<keyword evidence="7" id="KW-0406">Ion transport</keyword>
<dbReference type="PANTHER" id="PTHR31563">
    <property type="entry name" value="ION CHANNEL POLLUX-RELATED"/>
    <property type="match status" value="1"/>
</dbReference>
<comment type="similarity">
    <text evidence="2">Belongs to the castor/pollux (TC 1.A.1.23) family.</text>
</comment>
<comment type="subcellular location">
    <subcellularLocation>
        <location evidence="1">Nucleus membrane</location>
        <topology evidence="1">Multi-pass membrane protein</topology>
    </subcellularLocation>
</comment>
<feature type="transmembrane region" description="Helical" evidence="9">
    <location>
        <begin position="265"/>
        <end position="285"/>
    </location>
</feature>
<proteinExistence type="inferred from homology"/>
<evidence type="ECO:0000256" key="5">
    <source>
        <dbReference type="ARBA" id="ARBA00023136"/>
    </source>
</evidence>
<feature type="compositionally biased region" description="Low complexity" evidence="8">
    <location>
        <begin position="1"/>
        <end position="13"/>
    </location>
</feature>
<reference evidence="12" key="1">
    <citation type="journal article" date="2020" name="Nat. Genet.">
        <title>Genomic diversifications of five Gossypium allopolyploid species and their impact on cotton improvement.</title>
        <authorList>
            <person name="Chen Z.J."/>
            <person name="Sreedasyam A."/>
            <person name="Ando A."/>
            <person name="Song Q."/>
            <person name="De Santiago L.M."/>
            <person name="Hulse-Kemp A.M."/>
            <person name="Ding M."/>
            <person name="Ye W."/>
            <person name="Kirkbride R.C."/>
            <person name="Jenkins J."/>
            <person name="Plott C."/>
            <person name="Lovell J."/>
            <person name="Lin Y.M."/>
            <person name="Vaughn R."/>
            <person name="Liu B."/>
            <person name="Simpson S."/>
            <person name="Scheffler B.E."/>
            <person name="Wen L."/>
            <person name="Saski C.A."/>
            <person name="Grover C.E."/>
            <person name="Hu G."/>
            <person name="Conover J.L."/>
            <person name="Carlson J.W."/>
            <person name="Shu S."/>
            <person name="Boston L.B."/>
            <person name="Williams M."/>
            <person name="Peterson D.G."/>
            <person name="McGee K."/>
            <person name="Jones D.C."/>
            <person name="Wendel J.F."/>
            <person name="Stelly D.M."/>
            <person name="Grimwood J."/>
            <person name="Schmutz J."/>
        </authorList>
    </citation>
    <scope>NUCLEOTIDE SEQUENCE [LARGE SCALE GENOMIC DNA]</scope>
    <source>
        <strain evidence="12">cv. 3-79</strain>
    </source>
</reference>
<dbReference type="SUPFAM" id="SSF116726">
    <property type="entry name" value="TrkA C-terminal domain-like"/>
    <property type="match status" value="1"/>
</dbReference>
<evidence type="ECO:0000256" key="9">
    <source>
        <dbReference type="SAM" id="Phobius"/>
    </source>
</evidence>
<evidence type="ECO:0000256" key="8">
    <source>
        <dbReference type="SAM" id="MobiDB-lite"/>
    </source>
</evidence>
<evidence type="ECO:0000256" key="3">
    <source>
        <dbReference type="ARBA" id="ARBA00022692"/>
    </source>
</evidence>
<keyword evidence="6" id="KW-0539">Nucleus</keyword>
<dbReference type="InterPro" id="IPR036291">
    <property type="entry name" value="NAD(P)-bd_dom_sf"/>
</dbReference>
<dbReference type="SUPFAM" id="SSF81324">
    <property type="entry name" value="Voltage-gated potassium channels"/>
    <property type="match status" value="1"/>
</dbReference>
<evidence type="ECO:0000313" key="12">
    <source>
        <dbReference type="Proteomes" id="UP000327439"/>
    </source>
</evidence>
<feature type="compositionally biased region" description="Polar residues" evidence="8">
    <location>
        <begin position="23"/>
        <end position="35"/>
    </location>
</feature>
<dbReference type="GO" id="GO:0006813">
    <property type="term" value="P:potassium ion transport"/>
    <property type="evidence" value="ECO:0007669"/>
    <property type="project" value="InterPro"/>
</dbReference>
<keyword evidence="5 9" id="KW-0472">Membrane</keyword>
<keyword evidence="7" id="KW-0407">Ion channel</keyword>
<feature type="transmembrane region" description="Helical" evidence="9">
    <location>
        <begin position="137"/>
        <end position="154"/>
    </location>
</feature>
<dbReference type="SUPFAM" id="SSF51735">
    <property type="entry name" value="NAD(P)-binding Rossmann-fold domains"/>
    <property type="match status" value="1"/>
</dbReference>
<protein>
    <recommendedName>
        <fullName evidence="10">RCK N-terminal domain-containing protein</fullName>
    </recommendedName>
</protein>
<dbReference type="AlphaFoldDB" id="A0A5J5S751"/>
<dbReference type="Proteomes" id="UP000327439">
    <property type="component" value="Chromosome D02"/>
</dbReference>
<dbReference type="Pfam" id="PF06241">
    <property type="entry name" value="Castor_Poll_mid"/>
    <property type="match status" value="1"/>
</dbReference>
<feature type="compositionally biased region" description="Low complexity" evidence="8">
    <location>
        <begin position="49"/>
        <end position="70"/>
    </location>
</feature>
<feature type="domain" description="RCK N-terminal" evidence="10">
    <location>
        <begin position="358"/>
        <end position="499"/>
    </location>
</feature>
<evidence type="ECO:0000256" key="7">
    <source>
        <dbReference type="ARBA" id="ARBA00023303"/>
    </source>
</evidence>
<dbReference type="InterPro" id="IPR003148">
    <property type="entry name" value="RCK_N"/>
</dbReference>
<dbReference type="GO" id="GO:0031965">
    <property type="term" value="C:nuclear membrane"/>
    <property type="evidence" value="ECO:0007669"/>
    <property type="project" value="UniProtKB-SubCell"/>
</dbReference>
<keyword evidence="7" id="KW-0813">Transport</keyword>
<gene>
    <name evidence="11" type="ORF">ES319_D02G009000v1</name>
</gene>
<evidence type="ECO:0000256" key="4">
    <source>
        <dbReference type="ARBA" id="ARBA00022989"/>
    </source>
</evidence>
<keyword evidence="12" id="KW-1185">Reference proteome</keyword>
<sequence>MSQDSAESSPSSSRDWFFPSPSFIHSTSNSPQSPNYPRKFSTIPRHSRSSPTDSKPPKTSTFRSVSSSGSAAYGDQKYGRGRRRIELIRRSEKTAKQEKEGPVLEQKRDVSKAVSGVKTAIGEMGIRVFGQRVKIRWQMASYIAILFTAFGSLVHKNFSLHNQVIDLQDQISTMTIRLQACNTSDTFDTISILQESDHLSSKGLKILALTVSIALLSMPLFVFKYIDYISKFRSSYNCSEKVSLNKQLEYRVDVLLSVHPYAKALALLVATLMLICLGGLALFGVTDDSLADCLWLSWTYVADSGNHANSEGMGPRLVSVSISFGGMLIFAMMLGLVSDAISEKLDSLRKGRSEVVEQNHTLILGWSDKLGSLLNQLAIANESLGGGIVVVMAERDKEEMELDIAKMEFDFRGTSVICRSGSPLILADLKKVSVSKARAIVVLADDGNADQSDARALRTVLSLTGVKEGLRGHIVVELSDLDNEVLVKLVGGELVETVVAHDVIGRLMIQCARQPGLAQIWEDILGFENCEFYIKRWPQLDGMQFEDVLISFPDAIPCGVKVASRGGKIILNPEDSYVLQEGDEVLVIAEDDDTYAPGALPMVWRGSLPGDFIVPKLMEKILLCGWRRDMEDMIMVLDAFLAPGSELWMFNEVVESERERKLIDGGLDLSRLVNITLVHREGNAVIRRHLESLPLESFDSAKRLPYREAMVTRGQRGSFSRGSWIGEMQQASDRSVIISEILDPRTKNLLSMSKISDYVLSNELVSMALAMVAEDRQINDVLEELFAEEGNELHIRLAELYLHEGEELSFYEIILRARLKREIIIGYRLANAERAVINPPNKNERRRWSVKDVFVVISEKE</sequence>
<evidence type="ECO:0000259" key="10">
    <source>
        <dbReference type="PROSITE" id="PS51201"/>
    </source>
</evidence>
<evidence type="ECO:0000256" key="6">
    <source>
        <dbReference type="ARBA" id="ARBA00023242"/>
    </source>
</evidence>
<feature type="region of interest" description="Disordered" evidence="8">
    <location>
        <begin position="1"/>
        <end position="77"/>
    </location>
</feature>
<name>A0A5J5S751_GOSBA</name>
<accession>A0A5J5S751</accession>
<dbReference type="PANTHER" id="PTHR31563:SF1">
    <property type="entry name" value="ION CHANNEL CASTOR-RELATED"/>
    <property type="match status" value="1"/>
</dbReference>
<evidence type="ECO:0000256" key="2">
    <source>
        <dbReference type="ARBA" id="ARBA00008577"/>
    </source>
</evidence>
<dbReference type="PROSITE" id="PS51201">
    <property type="entry name" value="RCK_N"/>
    <property type="match status" value="1"/>
</dbReference>
<dbReference type="InterPro" id="IPR036721">
    <property type="entry name" value="RCK_C_sf"/>
</dbReference>
<dbReference type="EMBL" id="CM018216">
    <property type="protein sequence ID" value="KAB2039433.1"/>
    <property type="molecule type" value="Genomic_DNA"/>
</dbReference>
<dbReference type="InterPro" id="IPR044849">
    <property type="entry name" value="CASTOR/POLLUX/SYM8-like"/>
</dbReference>
<evidence type="ECO:0000313" key="11">
    <source>
        <dbReference type="EMBL" id="KAB2039433.1"/>
    </source>
</evidence>
<feature type="transmembrane region" description="Helical" evidence="9">
    <location>
        <begin position="206"/>
        <end position="226"/>
    </location>
</feature>
<evidence type="ECO:0000256" key="1">
    <source>
        <dbReference type="ARBA" id="ARBA00004232"/>
    </source>
</evidence>
<dbReference type="Pfam" id="PF22614">
    <property type="entry name" value="Slo-like_RCK"/>
    <property type="match status" value="1"/>
</dbReference>
<keyword evidence="3 9" id="KW-0812">Transmembrane</keyword>